<evidence type="ECO:0000256" key="1">
    <source>
        <dbReference type="SAM" id="MobiDB-lite"/>
    </source>
</evidence>
<proteinExistence type="predicted"/>
<feature type="region of interest" description="Disordered" evidence="1">
    <location>
        <begin position="39"/>
        <end position="73"/>
    </location>
</feature>
<gene>
    <name evidence="2" type="ORF">GMOD_00006225</name>
</gene>
<reference evidence="2 3" key="1">
    <citation type="journal article" date="2014" name="PLoS ONE">
        <title>De novo Genome Assembly of the Fungal Plant Pathogen Pyrenophora semeniperda.</title>
        <authorList>
            <person name="Soliai M.M."/>
            <person name="Meyer S.E."/>
            <person name="Udall J.A."/>
            <person name="Elzinga D.E."/>
            <person name="Hermansen R.A."/>
            <person name="Bodily P.M."/>
            <person name="Hart A.A."/>
            <person name="Coleman C.E."/>
        </authorList>
    </citation>
    <scope>NUCLEOTIDE SEQUENCE [LARGE SCALE GENOMIC DNA]</scope>
    <source>
        <strain evidence="2 3">CCB06</strain>
        <tissue evidence="2">Mycelium</tissue>
    </source>
</reference>
<dbReference type="AlphaFoldDB" id="A0A3M7M4U7"/>
<sequence length="85" mass="9728">MCSGFIRSHPRIILTPLRPIFASRQTGWRHQTRVIPSRPLSMLQAESAGAAQSGRSRDPFLPRRGQGSYQLNRRCGHQQKRWECG</sequence>
<dbReference type="OrthoDB" id="2116030at2759"/>
<name>A0A3M7M4U7_9PLEO</name>
<keyword evidence="3" id="KW-1185">Reference proteome</keyword>
<dbReference type="EMBL" id="KE747818">
    <property type="protein sequence ID" value="RMZ69419.1"/>
    <property type="molecule type" value="Genomic_DNA"/>
</dbReference>
<evidence type="ECO:0000313" key="3">
    <source>
        <dbReference type="Proteomes" id="UP000265663"/>
    </source>
</evidence>
<dbReference type="Proteomes" id="UP000265663">
    <property type="component" value="Unassembled WGS sequence"/>
</dbReference>
<organism evidence="2 3">
    <name type="scientific">Pyrenophora seminiperda CCB06</name>
    <dbReference type="NCBI Taxonomy" id="1302712"/>
    <lineage>
        <taxon>Eukaryota</taxon>
        <taxon>Fungi</taxon>
        <taxon>Dikarya</taxon>
        <taxon>Ascomycota</taxon>
        <taxon>Pezizomycotina</taxon>
        <taxon>Dothideomycetes</taxon>
        <taxon>Pleosporomycetidae</taxon>
        <taxon>Pleosporales</taxon>
        <taxon>Pleosporineae</taxon>
        <taxon>Pleosporaceae</taxon>
        <taxon>Pyrenophora</taxon>
    </lineage>
</organism>
<evidence type="ECO:0000313" key="2">
    <source>
        <dbReference type="EMBL" id="RMZ69419.1"/>
    </source>
</evidence>
<protein>
    <submittedName>
        <fullName evidence="2">Uncharacterized protein</fullName>
    </submittedName>
</protein>
<accession>A0A3M7M4U7</accession>